<proteinExistence type="predicted"/>
<accession>A0ABW2K0Q0</accession>
<dbReference type="RefSeq" id="WP_289215499.1">
    <property type="nucleotide sequence ID" value="NZ_JAPVRC010000003.1"/>
</dbReference>
<dbReference type="Proteomes" id="UP001596494">
    <property type="component" value="Unassembled WGS sequence"/>
</dbReference>
<reference evidence="3" key="1">
    <citation type="journal article" date="2019" name="Int. J. Syst. Evol. Microbiol.">
        <title>The Global Catalogue of Microorganisms (GCM) 10K type strain sequencing project: providing services to taxonomists for standard genome sequencing and annotation.</title>
        <authorList>
            <consortium name="The Broad Institute Genomics Platform"/>
            <consortium name="The Broad Institute Genome Sequencing Center for Infectious Disease"/>
            <person name="Wu L."/>
            <person name="Ma J."/>
        </authorList>
    </citation>
    <scope>NUCLEOTIDE SEQUENCE [LARGE SCALE GENOMIC DNA]</scope>
    <source>
        <strain evidence="3">CCUG 73951</strain>
    </source>
</reference>
<keyword evidence="2" id="KW-0167">Capsid protein</keyword>
<organism evidence="2 3">
    <name type="scientific">Halobacillus campisalis</name>
    <dbReference type="NCBI Taxonomy" id="435909"/>
    <lineage>
        <taxon>Bacteria</taxon>
        <taxon>Bacillati</taxon>
        <taxon>Bacillota</taxon>
        <taxon>Bacilli</taxon>
        <taxon>Bacillales</taxon>
        <taxon>Bacillaceae</taxon>
        <taxon>Halobacillus</taxon>
    </lineage>
</organism>
<keyword evidence="2" id="KW-0946">Virion</keyword>
<evidence type="ECO:0000313" key="3">
    <source>
        <dbReference type="Proteomes" id="UP001596494"/>
    </source>
</evidence>
<sequence>MFEKQQYDRNNSNWPYGQNDTMVQGVQQGDDDNGQQQGQQQGPQNMEGGYPQVAPFIQNPPRVMPAQYAPVRQLPQRVNSEVIIPVVHPSHTTQYNHTHYKYVHSFPHTQSVVNSYSCEDVCAPPSQVMGMGMGKHQRRF</sequence>
<feature type="region of interest" description="Disordered" evidence="1">
    <location>
        <begin position="1"/>
        <end position="58"/>
    </location>
</feature>
<keyword evidence="3" id="KW-1185">Reference proteome</keyword>
<evidence type="ECO:0000313" key="2">
    <source>
        <dbReference type="EMBL" id="MFC7319717.1"/>
    </source>
</evidence>
<feature type="compositionally biased region" description="Low complexity" evidence="1">
    <location>
        <begin position="23"/>
        <end position="45"/>
    </location>
</feature>
<name>A0ABW2K0Q0_9BACI</name>
<dbReference type="EMBL" id="JBHTBY010000001">
    <property type="protein sequence ID" value="MFC7319717.1"/>
    <property type="molecule type" value="Genomic_DNA"/>
</dbReference>
<evidence type="ECO:0000256" key="1">
    <source>
        <dbReference type="SAM" id="MobiDB-lite"/>
    </source>
</evidence>
<dbReference type="InterPro" id="IPR020108">
    <property type="entry name" value="Spore_coat_CotD"/>
</dbReference>
<protein>
    <submittedName>
        <fullName evidence="2">CotD family spore coat protein</fullName>
    </submittedName>
</protein>
<feature type="compositionally biased region" description="Polar residues" evidence="1">
    <location>
        <begin position="8"/>
        <end position="22"/>
    </location>
</feature>
<gene>
    <name evidence="2" type="ORF">ACFQMN_02300</name>
</gene>
<comment type="caution">
    <text evidence="2">The sequence shown here is derived from an EMBL/GenBank/DDBJ whole genome shotgun (WGS) entry which is preliminary data.</text>
</comment>
<dbReference type="Pfam" id="PF11122">
    <property type="entry name" value="Spore-coat_CotD"/>
    <property type="match status" value="1"/>
</dbReference>